<dbReference type="InterPro" id="IPR023753">
    <property type="entry name" value="FAD/NAD-binding_dom"/>
</dbReference>
<dbReference type="RefSeq" id="WP_047250628.1">
    <property type="nucleotide sequence ID" value="NZ_CP011367.1"/>
</dbReference>
<dbReference type="KEGG" id="tvr:TVD_01535"/>
<dbReference type="GO" id="GO:0050660">
    <property type="term" value="F:flavin adenine dinucleotide binding"/>
    <property type="evidence" value="ECO:0007669"/>
    <property type="project" value="InterPro"/>
</dbReference>
<dbReference type="AlphaFoldDB" id="A0A0G3FYV9"/>
<dbReference type="Pfam" id="PF09242">
    <property type="entry name" value="FCSD-flav_bind"/>
    <property type="match status" value="1"/>
</dbReference>
<feature type="domain" description="Flavocytochrome c sulphide dehydrogenase flavin-binding" evidence="4">
    <location>
        <begin position="362"/>
        <end position="430"/>
    </location>
</feature>
<dbReference type="FunFam" id="3.50.50.60:FF:000234">
    <property type="entry name" value="Flavocytochrome C sulfide dehydrogenase"/>
    <property type="match status" value="1"/>
</dbReference>
<name>A0A0G3FYV9_9GAMM</name>
<keyword evidence="1" id="KW-0285">Flavoprotein</keyword>
<evidence type="ECO:0000259" key="5">
    <source>
        <dbReference type="Pfam" id="PF21706"/>
    </source>
</evidence>
<reference evidence="6 7" key="1">
    <citation type="submission" date="2015-04" db="EMBL/GenBank/DDBJ databases">
        <title>Complete Sequence for the Genome of the Thioalkalivibrio versutus D301.</title>
        <authorList>
            <person name="Mu T."/>
            <person name="Zhou J."/>
            <person name="Xu X."/>
        </authorList>
    </citation>
    <scope>NUCLEOTIDE SEQUENCE [LARGE SCALE GENOMIC DNA]</scope>
    <source>
        <strain evidence="6 7">D301</strain>
    </source>
</reference>
<dbReference type="InterPro" id="IPR006311">
    <property type="entry name" value="TAT_signal"/>
</dbReference>
<dbReference type="InterPro" id="IPR037092">
    <property type="entry name" value="FlavoCytC_S_DH_flav-bd_sf"/>
</dbReference>
<evidence type="ECO:0000256" key="1">
    <source>
        <dbReference type="ARBA" id="ARBA00022630"/>
    </source>
</evidence>
<protein>
    <submittedName>
        <fullName evidence="6">Sulfide dehydrogenase</fullName>
    </submittedName>
</protein>
<dbReference type="InterPro" id="IPR016156">
    <property type="entry name" value="FAD/NAD-linked_Rdtase_dimer_sf"/>
</dbReference>
<dbReference type="GO" id="GO:0016491">
    <property type="term" value="F:oxidoreductase activity"/>
    <property type="evidence" value="ECO:0007669"/>
    <property type="project" value="InterPro"/>
</dbReference>
<evidence type="ECO:0000313" key="6">
    <source>
        <dbReference type="EMBL" id="AKJ94130.1"/>
    </source>
</evidence>
<dbReference type="SUPFAM" id="SSF51905">
    <property type="entry name" value="FAD/NAD(P)-binding domain"/>
    <property type="match status" value="2"/>
</dbReference>
<dbReference type="PROSITE" id="PS51318">
    <property type="entry name" value="TAT"/>
    <property type="match status" value="1"/>
</dbReference>
<evidence type="ECO:0000259" key="4">
    <source>
        <dbReference type="Pfam" id="PF09242"/>
    </source>
</evidence>
<proteinExistence type="predicted"/>
<sequence>MHDFNRRNFLKVAGISSAAALTGIGCAANGMRGAEKAHIVVVGGGSGGATTAKYIKQFSPDMRVTLIEPNATYYTCYGSNWVIGGFAGMDDIAQGYDTLRDEYGIEIIEDRVTAVDADARSVRLSGGDRVSYDKLVMSPGIDFRYDDMPGISESDAERIPHAWKAGSQTELLRSQLQDMPNGGVFVMVAPPNPFRCPPGPYERVSLVANYFKQEKPRSKIIILDPKDGFSKQGLFEEGWAEHYGDMIEWRAGSSGGRAEEIDVSNMTVLADSGFERVRADVLNFIPAQRAGQIAHDVGLTNDAGWVPVDQLTFKSEMDDNIYVLGDASVAGAMPKSGHSANNQGKIVAAAIVRELAGQEPINPSSANTCYSLVTPDYAVSVAAVYQYQDGAMAGVSGAGGVSPSGASTSFRRREAEYTRAWYNGITHDIWG</sequence>
<dbReference type="PATRIC" id="fig|106634.4.peg.313"/>
<dbReference type="Proteomes" id="UP000064201">
    <property type="component" value="Chromosome"/>
</dbReference>
<evidence type="ECO:0000256" key="2">
    <source>
        <dbReference type="ARBA" id="ARBA00022827"/>
    </source>
</evidence>
<dbReference type="PROSITE" id="PS51257">
    <property type="entry name" value="PROKAR_LIPOPROTEIN"/>
    <property type="match status" value="1"/>
</dbReference>
<dbReference type="Gene3D" id="3.50.50.60">
    <property type="entry name" value="FAD/NAD(P)-binding domain"/>
    <property type="match status" value="2"/>
</dbReference>
<dbReference type="PANTHER" id="PTHR43755:SF1">
    <property type="entry name" value="FAD-DEPENDENT PYRIDINE NUCLEOTIDE-DISULPHIDE OXIDOREDUCTASE"/>
    <property type="match status" value="1"/>
</dbReference>
<accession>A0A0G3FYV9</accession>
<dbReference type="InterPro" id="IPR015323">
    <property type="entry name" value="FlavoCytC_S_DH_flav-bd"/>
</dbReference>
<organism evidence="6 7">
    <name type="scientific">Thioalkalivibrio versutus</name>
    <dbReference type="NCBI Taxonomy" id="106634"/>
    <lineage>
        <taxon>Bacteria</taxon>
        <taxon>Pseudomonadati</taxon>
        <taxon>Pseudomonadota</taxon>
        <taxon>Gammaproteobacteria</taxon>
        <taxon>Chromatiales</taxon>
        <taxon>Ectothiorhodospiraceae</taxon>
        <taxon>Thioalkalivibrio</taxon>
    </lineage>
</organism>
<dbReference type="Pfam" id="PF07992">
    <property type="entry name" value="Pyr_redox_2"/>
    <property type="match status" value="1"/>
</dbReference>
<feature type="domain" description="Sulfide dehydrogenase [flavocytochrome c] flavoprotein chain central" evidence="5">
    <location>
        <begin position="169"/>
        <end position="286"/>
    </location>
</feature>
<dbReference type="STRING" id="106634.TVD_01535"/>
<dbReference type="InterPro" id="IPR049386">
    <property type="entry name" value="FCSD_central"/>
</dbReference>
<evidence type="ECO:0000259" key="3">
    <source>
        <dbReference type="Pfam" id="PF07992"/>
    </source>
</evidence>
<keyword evidence="2" id="KW-0274">FAD</keyword>
<dbReference type="OrthoDB" id="9802771at2"/>
<dbReference type="Pfam" id="PF21706">
    <property type="entry name" value="FCSD_central"/>
    <property type="match status" value="1"/>
</dbReference>
<dbReference type="InterPro" id="IPR052541">
    <property type="entry name" value="SQRD"/>
</dbReference>
<keyword evidence="7" id="KW-1185">Reference proteome</keyword>
<dbReference type="PANTHER" id="PTHR43755">
    <property type="match status" value="1"/>
</dbReference>
<dbReference type="Gene3D" id="3.90.760.10">
    <property type="entry name" value="Flavocytochrome c sulphide dehydrogenase, flavin-binding domain"/>
    <property type="match status" value="1"/>
</dbReference>
<gene>
    <name evidence="6" type="ORF">TVD_01535</name>
</gene>
<dbReference type="InterPro" id="IPR036188">
    <property type="entry name" value="FAD/NAD-bd_sf"/>
</dbReference>
<dbReference type="SUPFAM" id="SSF55424">
    <property type="entry name" value="FAD/NAD-linked reductases, dimerisation (C-terminal) domain"/>
    <property type="match status" value="1"/>
</dbReference>
<dbReference type="EMBL" id="CP011367">
    <property type="protein sequence ID" value="AKJ94130.1"/>
    <property type="molecule type" value="Genomic_DNA"/>
</dbReference>
<evidence type="ECO:0000313" key="7">
    <source>
        <dbReference type="Proteomes" id="UP000064201"/>
    </source>
</evidence>
<feature type="domain" description="FAD/NAD(P)-binding" evidence="3">
    <location>
        <begin position="38"/>
        <end position="154"/>
    </location>
</feature>